<sequence length="354" mass="39349">MAAKFTPSCFLLISQFILLLNIQITRAKVPAVIVFGDSSVDTGNNNGIQTILKSNFKPYGRDFQGGQATGRFCNGRVPSDFISEAFGSKPFVPAYLDPNYGINDFAVGVDFASAGTGYDNATAAVMSVIPLWQELEYYKEYQQKLRASTGDVKANEIISEALYLLSLGTNDFLENYYMPLSNRSRQYTIEEYQNFLIGIAENFITELYKLGARKISLGGLCPIGCLPLERSRNMFTGSGCNEDYNKIARDFNGKLSGLTDKLNQQLSGIRLVLSNPYDIFFEMMTKPSQFGFESAAVACCATGIFEMGYLCDASNPFTCKDANKYLFWDAFHPTERTNHIVADHLVKTVLAQFL</sequence>
<dbReference type="OMA" id="WPIMASA"/>
<dbReference type="CDD" id="cd01837">
    <property type="entry name" value="SGNH_plant_lipase_like"/>
    <property type="match status" value="1"/>
</dbReference>
<keyword evidence="2" id="KW-0732">Signal</keyword>
<organism evidence="3 4">
    <name type="scientific">Papaver somniferum</name>
    <name type="common">Opium poppy</name>
    <dbReference type="NCBI Taxonomy" id="3469"/>
    <lineage>
        <taxon>Eukaryota</taxon>
        <taxon>Viridiplantae</taxon>
        <taxon>Streptophyta</taxon>
        <taxon>Embryophyta</taxon>
        <taxon>Tracheophyta</taxon>
        <taxon>Spermatophyta</taxon>
        <taxon>Magnoliopsida</taxon>
        <taxon>Ranunculales</taxon>
        <taxon>Papaveraceae</taxon>
        <taxon>Papaveroideae</taxon>
        <taxon>Papaver</taxon>
    </lineage>
</organism>
<dbReference type="InterPro" id="IPR050592">
    <property type="entry name" value="GDSL_lipolytic_enzyme"/>
</dbReference>
<dbReference type="InterPro" id="IPR001087">
    <property type="entry name" value="GDSL"/>
</dbReference>
<dbReference type="PANTHER" id="PTHR45642:SF46">
    <property type="entry name" value="OS06G0636700 PROTEIN"/>
    <property type="match status" value="1"/>
</dbReference>
<dbReference type="STRING" id="3469.A0A4Y7L581"/>
<evidence type="ECO:0000313" key="4">
    <source>
        <dbReference type="Proteomes" id="UP000316621"/>
    </source>
</evidence>
<dbReference type="OrthoDB" id="1600564at2759"/>
<dbReference type="Pfam" id="PF00657">
    <property type="entry name" value="Lipase_GDSL"/>
    <property type="match status" value="1"/>
</dbReference>
<dbReference type="FunFam" id="3.40.50.1110:FF:000003">
    <property type="entry name" value="GDSL esterase/lipase APG"/>
    <property type="match status" value="1"/>
</dbReference>
<evidence type="ECO:0000256" key="2">
    <source>
        <dbReference type="SAM" id="SignalP"/>
    </source>
</evidence>
<gene>
    <name evidence="3" type="ORF">C5167_042921</name>
</gene>
<dbReference type="Gramene" id="RZC80346">
    <property type="protein sequence ID" value="RZC80346"/>
    <property type="gene ID" value="C5167_042921"/>
</dbReference>
<feature type="signal peptide" evidence="2">
    <location>
        <begin position="1"/>
        <end position="27"/>
    </location>
</feature>
<dbReference type="Proteomes" id="UP000316621">
    <property type="component" value="Chromosome 10"/>
</dbReference>
<protein>
    <recommendedName>
        <fullName evidence="5">GDSL esterase/lipase</fullName>
    </recommendedName>
</protein>
<keyword evidence="4" id="KW-1185">Reference proteome</keyword>
<dbReference type="EMBL" id="CM010724">
    <property type="protein sequence ID" value="RZC80346.1"/>
    <property type="molecule type" value="Genomic_DNA"/>
</dbReference>
<dbReference type="InterPro" id="IPR036514">
    <property type="entry name" value="SGNH_hydro_sf"/>
</dbReference>
<dbReference type="PANTHER" id="PTHR45642">
    <property type="entry name" value="GDSL ESTERASE/LIPASE EXL3"/>
    <property type="match status" value="1"/>
</dbReference>
<proteinExistence type="inferred from homology"/>
<evidence type="ECO:0008006" key="5">
    <source>
        <dbReference type="Google" id="ProtNLM"/>
    </source>
</evidence>
<dbReference type="InterPro" id="IPR035669">
    <property type="entry name" value="SGNH_plant_lipase-like"/>
</dbReference>
<comment type="similarity">
    <text evidence="1">Belongs to the 'GDSL' lipolytic enzyme family.</text>
</comment>
<dbReference type="SUPFAM" id="SSF52266">
    <property type="entry name" value="SGNH hydrolase"/>
    <property type="match status" value="1"/>
</dbReference>
<dbReference type="Gene3D" id="3.40.50.1110">
    <property type="entry name" value="SGNH hydrolase"/>
    <property type="match status" value="1"/>
</dbReference>
<accession>A0A4Y7L581</accession>
<name>A0A4Y7L581_PAPSO</name>
<dbReference type="AlphaFoldDB" id="A0A4Y7L581"/>
<reference evidence="3 4" key="1">
    <citation type="journal article" date="2018" name="Science">
        <title>The opium poppy genome and morphinan production.</title>
        <authorList>
            <person name="Guo L."/>
            <person name="Winzer T."/>
            <person name="Yang X."/>
            <person name="Li Y."/>
            <person name="Ning Z."/>
            <person name="He Z."/>
            <person name="Teodor R."/>
            <person name="Lu Y."/>
            <person name="Bowser T.A."/>
            <person name="Graham I.A."/>
            <person name="Ye K."/>
        </authorList>
    </citation>
    <scope>NUCLEOTIDE SEQUENCE [LARGE SCALE GENOMIC DNA]</scope>
    <source>
        <strain evidence="4">cv. HN1</strain>
        <tissue evidence="3">Leaves</tissue>
    </source>
</reference>
<evidence type="ECO:0000256" key="1">
    <source>
        <dbReference type="ARBA" id="ARBA00008668"/>
    </source>
</evidence>
<dbReference type="GO" id="GO:0016788">
    <property type="term" value="F:hydrolase activity, acting on ester bonds"/>
    <property type="evidence" value="ECO:0007669"/>
    <property type="project" value="InterPro"/>
</dbReference>
<feature type="chain" id="PRO_5021452660" description="GDSL esterase/lipase" evidence="2">
    <location>
        <begin position="28"/>
        <end position="354"/>
    </location>
</feature>
<evidence type="ECO:0000313" key="3">
    <source>
        <dbReference type="EMBL" id="RZC80346.1"/>
    </source>
</evidence>